<keyword evidence="2" id="KW-1185">Reference proteome</keyword>
<dbReference type="RefSeq" id="WP_182553637.1">
    <property type="nucleotide sequence ID" value="NZ_BPRF01000035.1"/>
</dbReference>
<dbReference type="AlphaFoldDB" id="A0AA40V9X3"/>
<sequence length="228" mass="24073">MSNRARLVSLMERLALSKGDVARIARASDATVDSWLKPETSKSHRVCPDVVLAVIEHGAGDPICATASEAADVLGVTVARVRAMAIDLQVGLGGALWAAGQDEVLARVEAGEPVTLAFGTVAFLVLPGWAFVPLQGRDGRRCKLAIRARIVAGADGGRRLDTQADDWADEATTRAEASTAAAVAERMEEVRVLGLRRVEALDAGDEAEVRRIDKVLDLVGRSVEAVGT</sequence>
<comment type="caution">
    <text evidence="1">The sequence shown here is derived from an EMBL/GenBank/DDBJ whole genome shotgun (WGS) entry which is preliminary data.</text>
</comment>
<proteinExistence type="predicted"/>
<name>A0AA40V9X3_9HYPH</name>
<evidence type="ECO:0000313" key="1">
    <source>
        <dbReference type="EMBL" id="MBA8910981.1"/>
    </source>
</evidence>
<dbReference type="Proteomes" id="UP000543554">
    <property type="component" value="Unassembled WGS sequence"/>
</dbReference>
<dbReference type="EMBL" id="JACJIB010000001">
    <property type="protein sequence ID" value="MBA8910981.1"/>
    <property type="molecule type" value="Genomic_DNA"/>
</dbReference>
<organism evidence="1 2">
    <name type="scientific">Methylorubrum thiocyanatum</name>
    <dbReference type="NCBI Taxonomy" id="47958"/>
    <lineage>
        <taxon>Bacteria</taxon>
        <taxon>Pseudomonadati</taxon>
        <taxon>Pseudomonadota</taxon>
        <taxon>Alphaproteobacteria</taxon>
        <taxon>Hyphomicrobiales</taxon>
        <taxon>Methylobacteriaceae</taxon>
        <taxon>Methylorubrum</taxon>
    </lineage>
</organism>
<gene>
    <name evidence="1" type="ORF">HNR51_000043</name>
</gene>
<reference evidence="1 2" key="1">
    <citation type="submission" date="2020-08" db="EMBL/GenBank/DDBJ databases">
        <title>Genomic Encyclopedia of Type Strains, Phase IV (KMG-IV): sequencing the most valuable type-strain genomes for metagenomic binning, comparative biology and taxonomic classification.</title>
        <authorList>
            <person name="Goeker M."/>
        </authorList>
    </citation>
    <scope>NUCLEOTIDE SEQUENCE [LARGE SCALE GENOMIC DNA]</scope>
    <source>
        <strain evidence="1 2">DSM 11490</strain>
    </source>
</reference>
<protein>
    <submittedName>
        <fullName evidence="1">Uncharacterized protein</fullName>
    </submittedName>
</protein>
<evidence type="ECO:0000313" key="2">
    <source>
        <dbReference type="Proteomes" id="UP000543554"/>
    </source>
</evidence>
<accession>A0AA40V9X3</accession>